<keyword evidence="3" id="KW-1185">Reference proteome</keyword>
<feature type="compositionally biased region" description="Acidic residues" evidence="1">
    <location>
        <begin position="207"/>
        <end position="218"/>
    </location>
</feature>
<feature type="region of interest" description="Disordered" evidence="1">
    <location>
        <begin position="203"/>
        <end position="233"/>
    </location>
</feature>
<dbReference type="EMBL" id="LVVM01005453">
    <property type="protein sequence ID" value="OJA10483.1"/>
    <property type="molecule type" value="Genomic_DNA"/>
</dbReference>
<evidence type="ECO:0000313" key="2">
    <source>
        <dbReference type="EMBL" id="OJA10483.1"/>
    </source>
</evidence>
<gene>
    <name evidence="2" type="ORF">AZE42_06419</name>
</gene>
<evidence type="ECO:0000256" key="1">
    <source>
        <dbReference type="SAM" id="MobiDB-lite"/>
    </source>
</evidence>
<organism evidence="2 3">
    <name type="scientific">Rhizopogon vesiculosus</name>
    <dbReference type="NCBI Taxonomy" id="180088"/>
    <lineage>
        <taxon>Eukaryota</taxon>
        <taxon>Fungi</taxon>
        <taxon>Dikarya</taxon>
        <taxon>Basidiomycota</taxon>
        <taxon>Agaricomycotina</taxon>
        <taxon>Agaricomycetes</taxon>
        <taxon>Agaricomycetidae</taxon>
        <taxon>Boletales</taxon>
        <taxon>Suillineae</taxon>
        <taxon>Rhizopogonaceae</taxon>
        <taxon>Rhizopogon</taxon>
    </lineage>
</organism>
<protein>
    <submittedName>
        <fullName evidence="2">Uncharacterized protein</fullName>
    </submittedName>
</protein>
<proteinExistence type="predicted"/>
<dbReference type="OrthoDB" id="2683860at2759"/>
<dbReference type="Proteomes" id="UP000183567">
    <property type="component" value="Unassembled WGS sequence"/>
</dbReference>
<reference evidence="2 3" key="1">
    <citation type="submission" date="2016-03" db="EMBL/GenBank/DDBJ databases">
        <title>Comparative genomics of the ectomycorrhizal sister species Rhizopogon vinicolor and Rhizopogon vesiculosus (Basidiomycota: Boletales) reveals a divergence of the mating type B locus.</title>
        <authorList>
            <person name="Mujic A.B."/>
            <person name="Kuo A."/>
            <person name="Tritt A."/>
            <person name="Lipzen A."/>
            <person name="Chen C."/>
            <person name="Johnson J."/>
            <person name="Sharma A."/>
            <person name="Barry K."/>
            <person name="Grigoriev I.V."/>
            <person name="Spatafora J.W."/>
        </authorList>
    </citation>
    <scope>NUCLEOTIDE SEQUENCE [LARGE SCALE GENOMIC DNA]</scope>
    <source>
        <strain evidence="2 3">AM-OR11-056</strain>
    </source>
</reference>
<sequence length="312" mass="35560">MDPPKSNTTIRITTDLGPASQFAHSPMTVIELKGRTHHEKGELFLQLSLTALRELDSLLTDERLSESERAIYNRSYDISMKRYDYTKNMRDRLFAQKKSFRKFLVNLFLRNSDAREFYKLTYRNYASIRKTSEEINRLLLPDRNAILGSLGESTHPHVSVCEESPRDVVEVKDIPPDETIRGISMDVDTEEEAYEVLTTLKRIATTGEEEEEEEDDDDRTVRPSMSQISLRPPSPTGSLTIIYNYSNSYINHSVVSIDSEVTGTTINSGVNGGSPRRSPDSKRYQSVYVSHCFSGVFPQELPCLLRLVILVH</sequence>
<accession>A0A1J8PRS8</accession>
<evidence type="ECO:0000313" key="3">
    <source>
        <dbReference type="Proteomes" id="UP000183567"/>
    </source>
</evidence>
<comment type="caution">
    <text evidence="2">The sequence shown here is derived from an EMBL/GenBank/DDBJ whole genome shotgun (WGS) entry which is preliminary data.</text>
</comment>
<name>A0A1J8PRS8_9AGAM</name>
<dbReference type="AlphaFoldDB" id="A0A1J8PRS8"/>